<dbReference type="GO" id="GO:1904680">
    <property type="term" value="F:peptide transmembrane transporter activity"/>
    <property type="evidence" value="ECO:0007669"/>
    <property type="project" value="TreeGrafter"/>
</dbReference>
<sequence>MTHRHEPEGAALSPDTSARTPAVTRRQVLAALSVGAGAAAIAACSRSSSGDGRIRLAMFHAPESKLNPLTNDGVKLVRWSCAETLTKLNADGDAEELLATSWKREGETTWRFTLRDGVTFHDGTALSAENVAAALTFAATAAKPPRSLDGITLTATADGKDLLLTTAAPDPLMPQRVSSPQLVILSPAAYPSSSDGAVDPVGHGTGAFILKQSNGSASAALDRNDKYWGKKAAAPGIDVTYVPDGAARGTALRTDTADIVEAVPVAQAGNVDKNLLHEIARPRTSTLYLNTRSGAFADPAVRAAARNAVDPAALIKTVFEGHADAPAGLLGPAVPWAADLRAWKKETYPGSTGAAATGKVPGATAAGSVPAGTAITLASYTDRPELGEMVPLLAQQLEAAGFTVTQDVREYNQIESEALAGAFDAVLLSRSTVLDSGDPVAYMVSDFSSTGSFALSFLSDPTVDAAIAKASGIEPGEERRKAIMEAEQAILVTDAAIPVAHERVLQGEASGVSGAERDPNERDLITSATTVKK</sequence>
<feature type="region of interest" description="Disordered" evidence="1">
    <location>
        <begin position="508"/>
        <end position="533"/>
    </location>
</feature>
<proteinExistence type="predicted"/>
<dbReference type="PANTHER" id="PTHR30290:SF65">
    <property type="entry name" value="MONOACYL PHOSPHATIDYLINOSITOL TETRAMANNOSIDE-BINDING PROTEIN LPQW-RELATED"/>
    <property type="match status" value="1"/>
</dbReference>
<dbReference type="GO" id="GO:0015833">
    <property type="term" value="P:peptide transport"/>
    <property type="evidence" value="ECO:0007669"/>
    <property type="project" value="TreeGrafter"/>
</dbReference>
<evidence type="ECO:0000313" key="4">
    <source>
        <dbReference type="Proteomes" id="UP000319010"/>
    </source>
</evidence>
<comment type="caution">
    <text evidence="3">The sequence shown here is derived from an EMBL/GenBank/DDBJ whole genome shotgun (WGS) entry which is preliminary data.</text>
</comment>
<dbReference type="SUPFAM" id="SSF53850">
    <property type="entry name" value="Periplasmic binding protein-like II"/>
    <property type="match status" value="1"/>
</dbReference>
<dbReference type="PANTHER" id="PTHR30290">
    <property type="entry name" value="PERIPLASMIC BINDING COMPONENT OF ABC TRANSPORTER"/>
    <property type="match status" value="1"/>
</dbReference>
<evidence type="ECO:0000259" key="2">
    <source>
        <dbReference type="Pfam" id="PF00496"/>
    </source>
</evidence>
<dbReference type="Pfam" id="PF00496">
    <property type="entry name" value="SBP_bac_5"/>
    <property type="match status" value="1"/>
</dbReference>
<dbReference type="EMBL" id="VICB01000010">
    <property type="protein sequence ID" value="TQD43117.1"/>
    <property type="molecule type" value="Genomic_DNA"/>
</dbReference>
<dbReference type="Gene3D" id="3.40.190.10">
    <property type="entry name" value="Periplasmic binding protein-like II"/>
    <property type="match status" value="1"/>
</dbReference>
<evidence type="ECO:0000313" key="3">
    <source>
        <dbReference type="EMBL" id="TQD43117.1"/>
    </source>
</evidence>
<dbReference type="GO" id="GO:0042597">
    <property type="term" value="C:periplasmic space"/>
    <property type="evidence" value="ECO:0007669"/>
    <property type="project" value="UniProtKB-ARBA"/>
</dbReference>
<dbReference type="PROSITE" id="PS51318">
    <property type="entry name" value="TAT"/>
    <property type="match status" value="1"/>
</dbReference>
<feature type="region of interest" description="Disordered" evidence="1">
    <location>
        <begin position="1"/>
        <end position="20"/>
    </location>
</feature>
<dbReference type="Proteomes" id="UP000319010">
    <property type="component" value="Unassembled WGS sequence"/>
</dbReference>
<dbReference type="InterPro" id="IPR039424">
    <property type="entry name" value="SBP_5"/>
</dbReference>
<organism evidence="3 4">
    <name type="scientific">Actinomyces johnsonii</name>
    <dbReference type="NCBI Taxonomy" id="544581"/>
    <lineage>
        <taxon>Bacteria</taxon>
        <taxon>Bacillati</taxon>
        <taxon>Actinomycetota</taxon>
        <taxon>Actinomycetes</taxon>
        <taxon>Actinomycetales</taxon>
        <taxon>Actinomycetaceae</taxon>
        <taxon>Actinomyces</taxon>
    </lineage>
</organism>
<reference evidence="3 4" key="1">
    <citation type="submission" date="2019-06" db="EMBL/GenBank/DDBJ databases">
        <title>Draft genome sequence of Actinomyces johnsonii CCUG 34287T.</title>
        <authorList>
            <person name="Salva-Serra F."/>
            <person name="Cardew S."/>
            <person name="Moore E."/>
        </authorList>
    </citation>
    <scope>NUCLEOTIDE SEQUENCE [LARGE SCALE GENOMIC DNA]</scope>
    <source>
        <strain evidence="3 4">CCUG 34287</strain>
    </source>
</reference>
<dbReference type="Gene3D" id="3.10.105.10">
    <property type="entry name" value="Dipeptide-binding Protein, Domain 3"/>
    <property type="match status" value="1"/>
</dbReference>
<evidence type="ECO:0000256" key="1">
    <source>
        <dbReference type="SAM" id="MobiDB-lite"/>
    </source>
</evidence>
<name>A0A508A1E3_9ACTO</name>
<dbReference type="InterPro" id="IPR006311">
    <property type="entry name" value="TAT_signal"/>
</dbReference>
<dbReference type="InterPro" id="IPR000914">
    <property type="entry name" value="SBP_5_dom"/>
</dbReference>
<dbReference type="PIRSF" id="PIRSF002741">
    <property type="entry name" value="MppA"/>
    <property type="match status" value="1"/>
</dbReference>
<dbReference type="AlphaFoldDB" id="A0A508A1E3"/>
<dbReference type="InterPro" id="IPR030678">
    <property type="entry name" value="Peptide/Ni-bd"/>
</dbReference>
<gene>
    <name evidence="3" type="ORF">FK256_07470</name>
</gene>
<feature type="compositionally biased region" description="Basic and acidic residues" evidence="1">
    <location>
        <begin position="515"/>
        <end position="524"/>
    </location>
</feature>
<accession>A0A508A1E3</accession>
<feature type="domain" description="Solute-binding protein family 5" evidence="2">
    <location>
        <begin position="96"/>
        <end position="452"/>
    </location>
</feature>
<protein>
    <submittedName>
        <fullName evidence="3">ABC transporter substrate-binding protein</fullName>
    </submittedName>
</protein>
<dbReference type="GO" id="GO:0043190">
    <property type="term" value="C:ATP-binding cassette (ABC) transporter complex"/>
    <property type="evidence" value="ECO:0007669"/>
    <property type="project" value="InterPro"/>
</dbReference>